<dbReference type="GO" id="GO:0043023">
    <property type="term" value="F:ribosomal large subunit binding"/>
    <property type="evidence" value="ECO:0007669"/>
    <property type="project" value="TreeGrafter"/>
</dbReference>
<evidence type="ECO:0000259" key="8">
    <source>
        <dbReference type="Pfam" id="PF01765"/>
    </source>
</evidence>
<keyword evidence="3 6" id="KW-0963">Cytoplasm</keyword>
<accession>A0A1I2ENE0</accession>
<dbReference type="EMBL" id="FONA01000023">
    <property type="protein sequence ID" value="SFE93750.1"/>
    <property type="molecule type" value="Genomic_DNA"/>
</dbReference>
<evidence type="ECO:0000256" key="3">
    <source>
        <dbReference type="ARBA" id="ARBA00022490"/>
    </source>
</evidence>
<dbReference type="GO" id="GO:0005737">
    <property type="term" value="C:cytoplasm"/>
    <property type="evidence" value="ECO:0007669"/>
    <property type="project" value="UniProtKB-SubCell"/>
</dbReference>
<name>A0A1I2ENE0_9BACT</name>
<dbReference type="FunCoup" id="A0A1I2ENE0">
    <property type="interactions" value="508"/>
</dbReference>
<dbReference type="InterPro" id="IPR023584">
    <property type="entry name" value="Ribosome_recyc_fac_dom"/>
</dbReference>
<evidence type="ECO:0000256" key="2">
    <source>
        <dbReference type="ARBA" id="ARBA00005912"/>
    </source>
</evidence>
<dbReference type="Proteomes" id="UP000181976">
    <property type="component" value="Unassembled WGS sequence"/>
</dbReference>
<dbReference type="Gene3D" id="3.30.1360.40">
    <property type="match status" value="1"/>
</dbReference>
<dbReference type="Gene3D" id="1.10.132.20">
    <property type="entry name" value="Ribosome-recycling factor"/>
    <property type="match status" value="1"/>
</dbReference>
<dbReference type="SUPFAM" id="SSF55194">
    <property type="entry name" value="Ribosome recycling factor, RRF"/>
    <property type="match status" value="1"/>
</dbReference>
<dbReference type="eggNOG" id="COG0233">
    <property type="taxonomic scope" value="Bacteria"/>
</dbReference>
<reference evidence="9 10" key="1">
    <citation type="submission" date="2016-10" db="EMBL/GenBank/DDBJ databases">
        <authorList>
            <person name="de Groot N.N."/>
        </authorList>
    </citation>
    <scope>NUCLEOTIDE SEQUENCE [LARGE SCALE GENOMIC DNA]</scope>
    <source>
        <strain evidence="9 10">DSM 19012</strain>
    </source>
</reference>
<sequence length="203" mass="23188">MFKNNPESNHNQLILAMEDDVQIIIESAEEKMQKTINHLDRELGKIRAGKADPRLLEGVLVEYYGSMTPLNQVASINTPDPRTIAIQPWEKGMIATIEKAIMNANLGLNPDNNGDVIRINIPPLTEERRQNLVKQVKKEGEEARISIRSIRRDANEELKKLKKNGLPEDIEKNAEEEVQKLTDKYAKTIDSMLEKKEKDIMTF</sequence>
<dbReference type="PANTHER" id="PTHR20982:SF3">
    <property type="entry name" value="MITOCHONDRIAL RIBOSOME RECYCLING FACTOR PSEUDO 1"/>
    <property type="match status" value="1"/>
</dbReference>
<dbReference type="FunFam" id="1.10.132.20:FF:000001">
    <property type="entry name" value="Ribosome-recycling factor"/>
    <property type="match status" value="1"/>
</dbReference>
<evidence type="ECO:0000256" key="7">
    <source>
        <dbReference type="SAM" id="Coils"/>
    </source>
</evidence>
<gene>
    <name evidence="6" type="primary">frr</name>
    <name evidence="9" type="ORF">SAMN05444380_12326</name>
</gene>
<comment type="similarity">
    <text evidence="2 6">Belongs to the RRF family.</text>
</comment>
<dbReference type="PANTHER" id="PTHR20982">
    <property type="entry name" value="RIBOSOME RECYCLING FACTOR"/>
    <property type="match status" value="1"/>
</dbReference>
<evidence type="ECO:0000256" key="1">
    <source>
        <dbReference type="ARBA" id="ARBA00004496"/>
    </source>
</evidence>
<dbReference type="InterPro" id="IPR036191">
    <property type="entry name" value="RRF_sf"/>
</dbReference>
<evidence type="ECO:0000256" key="4">
    <source>
        <dbReference type="ARBA" id="ARBA00022917"/>
    </source>
</evidence>
<comment type="subcellular location">
    <subcellularLocation>
        <location evidence="1 6">Cytoplasm</location>
    </subcellularLocation>
</comment>
<keyword evidence="7" id="KW-0175">Coiled coil</keyword>
<evidence type="ECO:0000256" key="6">
    <source>
        <dbReference type="HAMAP-Rule" id="MF_00040"/>
    </source>
</evidence>
<keyword evidence="10" id="KW-1185">Reference proteome</keyword>
<dbReference type="InParanoid" id="A0A1I2ENE0"/>
<proteinExistence type="inferred from homology"/>
<organism evidence="9 10">
    <name type="scientific">Thermophagus xiamenensis</name>
    <dbReference type="NCBI Taxonomy" id="385682"/>
    <lineage>
        <taxon>Bacteria</taxon>
        <taxon>Pseudomonadati</taxon>
        <taxon>Bacteroidota</taxon>
        <taxon>Bacteroidia</taxon>
        <taxon>Marinilabiliales</taxon>
        <taxon>Marinilabiliaceae</taxon>
        <taxon>Thermophagus</taxon>
    </lineage>
</organism>
<dbReference type="AlphaFoldDB" id="A0A1I2ENE0"/>
<evidence type="ECO:0000313" key="9">
    <source>
        <dbReference type="EMBL" id="SFE93750.1"/>
    </source>
</evidence>
<dbReference type="HAMAP" id="MF_00040">
    <property type="entry name" value="RRF"/>
    <property type="match status" value="1"/>
</dbReference>
<dbReference type="NCBIfam" id="TIGR00496">
    <property type="entry name" value="frr"/>
    <property type="match status" value="1"/>
</dbReference>
<dbReference type="FunFam" id="3.30.1360.40:FF:000001">
    <property type="entry name" value="Ribosome-recycling factor"/>
    <property type="match status" value="1"/>
</dbReference>
<dbReference type="GO" id="GO:0006415">
    <property type="term" value="P:translational termination"/>
    <property type="evidence" value="ECO:0007669"/>
    <property type="project" value="UniProtKB-UniRule"/>
</dbReference>
<protein>
    <recommendedName>
        <fullName evidence="6">Ribosome-recycling factor</fullName>
        <shortName evidence="6">RRF</shortName>
    </recommendedName>
    <alternativeName>
        <fullName evidence="6">Ribosome-releasing factor</fullName>
    </alternativeName>
</protein>
<dbReference type="Pfam" id="PF01765">
    <property type="entry name" value="RRF"/>
    <property type="match status" value="1"/>
</dbReference>
<evidence type="ECO:0000256" key="5">
    <source>
        <dbReference type="ARBA" id="ARBA00025050"/>
    </source>
</evidence>
<comment type="function">
    <text evidence="5 6">Responsible for the release of ribosomes from messenger RNA at the termination of protein biosynthesis. May increase the efficiency of translation by recycling ribosomes from one round of translation to another.</text>
</comment>
<keyword evidence="4 6" id="KW-0648">Protein biosynthesis</keyword>
<feature type="coiled-coil region" evidence="7">
    <location>
        <begin position="144"/>
        <end position="191"/>
    </location>
</feature>
<dbReference type="STRING" id="385682.SAMN05444380_12326"/>
<dbReference type="CDD" id="cd00520">
    <property type="entry name" value="RRF"/>
    <property type="match status" value="1"/>
</dbReference>
<evidence type="ECO:0000313" key="10">
    <source>
        <dbReference type="Proteomes" id="UP000181976"/>
    </source>
</evidence>
<feature type="domain" description="Ribosome recycling factor" evidence="8">
    <location>
        <begin position="40"/>
        <end position="201"/>
    </location>
</feature>
<dbReference type="InterPro" id="IPR002661">
    <property type="entry name" value="Ribosome_recyc_fac"/>
</dbReference>